<dbReference type="Proteomes" id="UP000886595">
    <property type="component" value="Unassembled WGS sequence"/>
</dbReference>
<name>A0A8X7UR84_BRACI</name>
<dbReference type="InterPro" id="IPR011050">
    <property type="entry name" value="Pectin_lyase_fold/virulence"/>
</dbReference>
<comment type="caution">
    <text evidence="10">The sequence shown here is derived from an EMBL/GenBank/DDBJ whole genome shotgun (WGS) entry which is preliminary data.</text>
</comment>
<keyword evidence="4" id="KW-0964">Secreted</keyword>
<dbReference type="InterPro" id="IPR006626">
    <property type="entry name" value="PbH1"/>
</dbReference>
<dbReference type="GO" id="GO:0004650">
    <property type="term" value="F:polygalacturonase activity"/>
    <property type="evidence" value="ECO:0007669"/>
    <property type="project" value="InterPro"/>
</dbReference>
<evidence type="ECO:0008006" key="12">
    <source>
        <dbReference type="Google" id="ProtNLM"/>
    </source>
</evidence>
<keyword evidence="11" id="KW-1185">Reference proteome</keyword>
<dbReference type="Pfam" id="PF00295">
    <property type="entry name" value="Glyco_hydro_28"/>
    <property type="match status" value="1"/>
</dbReference>
<evidence type="ECO:0000256" key="3">
    <source>
        <dbReference type="ARBA" id="ARBA00022512"/>
    </source>
</evidence>
<evidence type="ECO:0000256" key="9">
    <source>
        <dbReference type="RuleBase" id="RU361169"/>
    </source>
</evidence>
<dbReference type="OrthoDB" id="187139at2759"/>
<dbReference type="SUPFAM" id="SSF51126">
    <property type="entry name" value="Pectin lyase-like"/>
    <property type="match status" value="1"/>
</dbReference>
<keyword evidence="5 9" id="KW-0378">Hydrolase</keyword>
<evidence type="ECO:0000256" key="2">
    <source>
        <dbReference type="ARBA" id="ARBA00008834"/>
    </source>
</evidence>
<evidence type="ECO:0000313" key="11">
    <source>
        <dbReference type="Proteomes" id="UP000886595"/>
    </source>
</evidence>
<keyword evidence="6 9" id="KW-0326">Glycosidase</keyword>
<dbReference type="SMART" id="SM00710">
    <property type="entry name" value="PbH1"/>
    <property type="match status" value="5"/>
</dbReference>
<dbReference type="GO" id="GO:0005975">
    <property type="term" value="P:carbohydrate metabolic process"/>
    <property type="evidence" value="ECO:0007669"/>
    <property type="project" value="InterPro"/>
</dbReference>
<organism evidence="10 11">
    <name type="scientific">Brassica carinata</name>
    <name type="common">Ethiopian mustard</name>
    <name type="synonym">Abyssinian cabbage</name>
    <dbReference type="NCBI Taxonomy" id="52824"/>
    <lineage>
        <taxon>Eukaryota</taxon>
        <taxon>Viridiplantae</taxon>
        <taxon>Streptophyta</taxon>
        <taxon>Embryophyta</taxon>
        <taxon>Tracheophyta</taxon>
        <taxon>Spermatophyta</taxon>
        <taxon>Magnoliopsida</taxon>
        <taxon>eudicotyledons</taxon>
        <taxon>Gunneridae</taxon>
        <taxon>Pentapetalae</taxon>
        <taxon>rosids</taxon>
        <taxon>malvids</taxon>
        <taxon>Brassicales</taxon>
        <taxon>Brassicaceae</taxon>
        <taxon>Brassiceae</taxon>
        <taxon>Brassica</taxon>
    </lineage>
</organism>
<evidence type="ECO:0000256" key="4">
    <source>
        <dbReference type="ARBA" id="ARBA00022525"/>
    </source>
</evidence>
<evidence type="ECO:0000256" key="6">
    <source>
        <dbReference type="ARBA" id="ARBA00023295"/>
    </source>
</evidence>
<proteinExistence type="inferred from homology"/>
<dbReference type="InterPro" id="IPR012334">
    <property type="entry name" value="Pectin_lyas_fold"/>
</dbReference>
<reference evidence="10 11" key="1">
    <citation type="submission" date="2020-02" db="EMBL/GenBank/DDBJ databases">
        <authorList>
            <person name="Ma Q."/>
            <person name="Huang Y."/>
            <person name="Song X."/>
            <person name="Pei D."/>
        </authorList>
    </citation>
    <scope>NUCLEOTIDE SEQUENCE [LARGE SCALE GENOMIC DNA]</scope>
    <source>
        <strain evidence="10">Sxm20200214</strain>
        <tissue evidence="10">Leaf</tissue>
    </source>
</reference>
<sequence length="222" mass="24045">MVGSDSPPVHPCTKAPTALTLYNLKNLNLKNLRVRNAQQIQISIEKCNNVSVKNVEITVLGDSPNTDGIHITNTQNIRISNSDIGTGDDCISIEDGSQNVQISDLTCGPGHGISIGSLGDDNSKAYVSGINVDGAKLSETDNGVRIKTYQSRFFIRPGGSGTDKNIKFQNIRMDNVKNPIIIDQNYCDKDKSEQQESAVRVNNVVYRNISGTSATDVARYSA</sequence>
<feature type="active site" evidence="8">
    <location>
        <position position="111"/>
    </location>
</feature>
<keyword evidence="7" id="KW-0961">Cell wall biogenesis/degradation</keyword>
<protein>
    <recommendedName>
        <fullName evidence="12">Polygalacturonase</fullName>
    </recommendedName>
</protein>
<dbReference type="PANTHER" id="PTHR31375">
    <property type="match status" value="1"/>
</dbReference>
<comment type="subcellular location">
    <subcellularLocation>
        <location evidence="1">Secreted</location>
        <location evidence="1">Cell wall</location>
    </subcellularLocation>
</comment>
<dbReference type="GO" id="GO:0071555">
    <property type="term" value="P:cell wall organization"/>
    <property type="evidence" value="ECO:0007669"/>
    <property type="project" value="UniProtKB-KW"/>
</dbReference>
<comment type="similarity">
    <text evidence="2 9">Belongs to the glycosyl hydrolase 28 family.</text>
</comment>
<dbReference type="AlphaFoldDB" id="A0A8X7UR84"/>
<dbReference type="EMBL" id="JAAMPC010000010">
    <property type="protein sequence ID" value="KAG2287807.1"/>
    <property type="molecule type" value="Genomic_DNA"/>
</dbReference>
<keyword evidence="3" id="KW-0134">Cell wall</keyword>
<gene>
    <name evidence="10" type="ORF">Bca52824_047411</name>
</gene>
<evidence type="ECO:0000256" key="8">
    <source>
        <dbReference type="PROSITE-ProRule" id="PRU10052"/>
    </source>
</evidence>
<evidence type="ECO:0000256" key="5">
    <source>
        <dbReference type="ARBA" id="ARBA00022801"/>
    </source>
</evidence>
<accession>A0A8X7UR84</accession>
<dbReference type="PROSITE" id="PS00502">
    <property type="entry name" value="POLYGALACTURONASE"/>
    <property type="match status" value="1"/>
</dbReference>
<evidence type="ECO:0000313" key="10">
    <source>
        <dbReference type="EMBL" id="KAG2287807.1"/>
    </source>
</evidence>
<dbReference type="Gene3D" id="2.160.20.10">
    <property type="entry name" value="Single-stranded right-handed beta-helix, Pectin lyase-like"/>
    <property type="match status" value="1"/>
</dbReference>
<evidence type="ECO:0000256" key="1">
    <source>
        <dbReference type="ARBA" id="ARBA00004191"/>
    </source>
</evidence>
<dbReference type="InterPro" id="IPR000743">
    <property type="entry name" value="Glyco_hydro_28"/>
</dbReference>
<evidence type="ECO:0000256" key="7">
    <source>
        <dbReference type="ARBA" id="ARBA00023316"/>
    </source>
</evidence>